<evidence type="ECO:0000256" key="1">
    <source>
        <dbReference type="SAM" id="Phobius"/>
    </source>
</evidence>
<dbReference type="EMBL" id="SDMP01000013">
    <property type="protein sequence ID" value="RYR20626.1"/>
    <property type="molecule type" value="Genomic_DNA"/>
</dbReference>
<evidence type="ECO:0000313" key="3">
    <source>
        <dbReference type="Proteomes" id="UP000289738"/>
    </source>
</evidence>
<feature type="transmembrane region" description="Helical" evidence="1">
    <location>
        <begin position="6"/>
        <end position="34"/>
    </location>
</feature>
<name>A0A445A2G0_ARAHY</name>
<gene>
    <name evidence="2" type="ORF">Ahy_B03g065816</name>
</gene>
<keyword evidence="3" id="KW-1185">Reference proteome</keyword>
<comment type="caution">
    <text evidence="2">The sequence shown here is derived from an EMBL/GenBank/DDBJ whole genome shotgun (WGS) entry which is preliminary data.</text>
</comment>
<reference evidence="2 3" key="1">
    <citation type="submission" date="2019-01" db="EMBL/GenBank/DDBJ databases">
        <title>Sequencing of cultivated peanut Arachis hypogaea provides insights into genome evolution and oil improvement.</title>
        <authorList>
            <person name="Chen X."/>
        </authorList>
    </citation>
    <scope>NUCLEOTIDE SEQUENCE [LARGE SCALE GENOMIC DNA]</scope>
    <source>
        <strain evidence="3">cv. Fuhuasheng</strain>
        <tissue evidence="2">Leaves</tissue>
    </source>
</reference>
<keyword evidence="1" id="KW-1133">Transmembrane helix</keyword>
<proteinExistence type="predicted"/>
<protein>
    <submittedName>
        <fullName evidence="2">Uncharacterized protein</fullName>
    </submittedName>
</protein>
<sequence length="60" mass="6631">MLGAALFWMSLWILAVIGALNFYLPSLVIIALVLSLAWTSEIMRNVVNISVKQSCCFVLS</sequence>
<accession>A0A445A2G0</accession>
<keyword evidence="1" id="KW-0472">Membrane</keyword>
<evidence type="ECO:0000313" key="2">
    <source>
        <dbReference type="EMBL" id="RYR20626.1"/>
    </source>
</evidence>
<dbReference type="AlphaFoldDB" id="A0A445A2G0"/>
<dbReference type="Proteomes" id="UP000289738">
    <property type="component" value="Chromosome B03"/>
</dbReference>
<keyword evidence="1" id="KW-0812">Transmembrane</keyword>
<dbReference type="STRING" id="3818.A0A445A2G0"/>
<organism evidence="2 3">
    <name type="scientific">Arachis hypogaea</name>
    <name type="common">Peanut</name>
    <dbReference type="NCBI Taxonomy" id="3818"/>
    <lineage>
        <taxon>Eukaryota</taxon>
        <taxon>Viridiplantae</taxon>
        <taxon>Streptophyta</taxon>
        <taxon>Embryophyta</taxon>
        <taxon>Tracheophyta</taxon>
        <taxon>Spermatophyta</taxon>
        <taxon>Magnoliopsida</taxon>
        <taxon>eudicotyledons</taxon>
        <taxon>Gunneridae</taxon>
        <taxon>Pentapetalae</taxon>
        <taxon>rosids</taxon>
        <taxon>fabids</taxon>
        <taxon>Fabales</taxon>
        <taxon>Fabaceae</taxon>
        <taxon>Papilionoideae</taxon>
        <taxon>50 kb inversion clade</taxon>
        <taxon>dalbergioids sensu lato</taxon>
        <taxon>Dalbergieae</taxon>
        <taxon>Pterocarpus clade</taxon>
        <taxon>Arachis</taxon>
    </lineage>
</organism>